<dbReference type="Proteomes" id="UP000231503">
    <property type="component" value="Unassembled WGS sequence"/>
</dbReference>
<dbReference type="EMBL" id="PFCO01000008">
    <property type="protein sequence ID" value="PIR69367.1"/>
    <property type="molecule type" value="Genomic_DNA"/>
</dbReference>
<evidence type="ECO:0000313" key="3">
    <source>
        <dbReference type="EMBL" id="PIR69367.1"/>
    </source>
</evidence>
<dbReference type="Gene3D" id="1.20.144.10">
    <property type="entry name" value="Phosphatidic acid phosphatase type 2/haloperoxidase"/>
    <property type="match status" value="1"/>
</dbReference>
<feature type="domain" description="Phosphatidic acid phosphatase type 2/haloperoxidase" evidence="2">
    <location>
        <begin position="57"/>
        <end position="165"/>
    </location>
</feature>
<gene>
    <name evidence="3" type="ORF">COU47_03285</name>
</gene>
<dbReference type="AlphaFoldDB" id="A0A2H0TCV6"/>
<dbReference type="InterPro" id="IPR036938">
    <property type="entry name" value="PAP2/HPO_sf"/>
</dbReference>
<dbReference type="SUPFAM" id="SSF48317">
    <property type="entry name" value="Acid phosphatase/Vanadium-dependent haloperoxidase"/>
    <property type="match status" value="1"/>
</dbReference>
<keyword evidence="1" id="KW-0812">Transmembrane</keyword>
<feature type="transmembrane region" description="Helical" evidence="1">
    <location>
        <begin position="126"/>
        <end position="144"/>
    </location>
</feature>
<keyword evidence="1" id="KW-0472">Membrane</keyword>
<proteinExistence type="predicted"/>
<evidence type="ECO:0000256" key="1">
    <source>
        <dbReference type="SAM" id="Phobius"/>
    </source>
</evidence>
<evidence type="ECO:0000259" key="2">
    <source>
        <dbReference type="SMART" id="SM00014"/>
    </source>
</evidence>
<accession>A0A2H0TCV6</accession>
<feature type="transmembrane region" description="Helical" evidence="1">
    <location>
        <begin position="20"/>
        <end position="45"/>
    </location>
</feature>
<feature type="transmembrane region" description="Helical" evidence="1">
    <location>
        <begin position="100"/>
        <end position="119"/>
    </location>
</feature>
<keyword evidence="1" id="KW-1133">Transmembrane helix</keyword>
<feature type="transmembrane region" description="Helical" evidence="1">
    <location>
        <begin position="57"/>
        <end position="80"/>
    </location>
</feature>
<organism evidence="3 4">
    <name type="scientific">Candidatus Niyogibacteria bacterium CG10_big_fil_rev_8_21_14_0_10_46_36</name>
    <dbReference type="NCBI Taxonomy" id="1974726"/>
    <lineage>
        <taxon>Bacteria</taxon>
        <taxon>Candidatus Niyogiibacteriota</taxon>
    </lineage>
</organism>
<name>A0A2H0TCV6_9BACT</name>
<comment type="caution">
    <text evidence="3">The sequence shown here is derived from an EMBL/GenBank/DDBJ whole genome shotgun (WGS) entry which is preliminary data.</text>
</comment>
<evidence type="ECO:0000313" key="4">
    <source>
        <dbReference type="Proteomes" id="UP000231503"/>
    </source>
</evidence>
<sequence>MGFDLTLFNALHAYAGQSRIADWIIIFFAEYAQYPVIVAFFILLYVSHYSRQRKIQLLWVSFASVFLSRAIITEIIRLFYHRERPLFDMNVHALFSEYSWSFPSGHAAFFFAFAAAIYFYNKAWGVWFFVAALLISMSRVVGGVHYPVDVLGGAVVGIVSASVVFFVIKKVSGEKR</sequence>
<feature type="transmembrane region" description="Helical" evidence="1">
    <location>
        <begin position="150"/>
        <end position="168"/>
    </location>
</feature>
<dbReference type="Pfam" id="PF01569">
    <property type="entry name" value="PAP2"/>
    <property type="match status" value="1"/>
</dbReference>
<dbReference type="SMART" id="SM00014">
    <property type="entry name" value="acidPPc"/>
    <property type="match status" value="1"/>
</dbReference>
<reference evidence="4" key="1">
    <citation type="submission" date="2017-09" db="EMBL/GenBank/DDBJ databases">
        <title>Depth-based differentiation of microbial function through sediment-hosted aquifers and enrichment of novel symbionts in the deep terrestrial subsurface.</title>
        <authorList>
            <person name="Probst A.J."/>
            <person name="Ladd B."/>
            <person name="Jarett J.K."/>
            <person name="Geller-Mcgrath D.E."/>
            <person name="Sieber C.M.K."/>
            <person name="Emerson J.B."/>
            <person name="Anantharaman K."/>
            <person name="Thomas B.C."/>
            <person name="Malmstrom R."/>
            <person name="Stieglmeier M."/>
            <person name="Klingl A."/>
            <person name="Woyke T."/>
            <person name="Ryan C.M."/>
            <person name="Banfield J.F."/>
        </authorList>
    </citation>
    <scope>NUCLEOTIDE SEQUENCE [LARGE SCALE GENOMIC DNA]</scope>
</reference>
<protein>
    <recommendedName>
        <fullName evidence="2">Phosphatidic acid phosphatase type 2/haloperoxidase domain-containing protein</fullName>
    </recommendedName>
</protein>
<dbReference type="PANTHER" id="PTHR14969">
    <property type="entry name" value="SPHINGOSINE-1-PHOSPHATE PHOSPHOHYDROLASE"/>
    <property type="match status" value="1"/>
</dbReference>
<dbReference type="InterPro" id="IPR000326">
    <property type="entry name" value="PAP2/HPO"/>
</dbReference>
<dbReference type="PANTHER" id="PTHR14969:SF13">
    <property type="entry name" value="AT30094P"/>
    <property type="match status" value="1"/>
</dbReference>